<proteinExistence type="predicted"/>
<protein>
    <submittedName>
        <fullName evidence="1">Uncharacterized protein</fullName>
    </submittedName>
</protein>
<evidence type="ECO:0000313" key="2">
    <source>
        <dbReference type="Proteomes" id="UP000010998"/>
    </source>
</evidence>
<organism evidence="1 2">
    <name type="scientific">Mesorhizobium australicum (strain HAMBI 3006 / LMG 24608 / WSM2073)</name>
    <dbReference type="NCBI Taxonomy" id="754035"/>
    <lineage>
        <taxon>Bacteria</taxon>
        <taxon>Pseudomonadati</taxon>
        <taxon>Pseudomonadota</taxon>
        <taxon>Alphaproteobacteria</taxon>
        <taxon>Hyphomicrobiales</taxon>
        <taxon>Phyllobacteriaceae</taxon>
        <taxon>Mesorhizobium</taxon>
    </lineage>
</organism>
<reference evidence="2" key="1">
    <citation type="submission" date="2012-02" db="EMBL/GenBank/DDBJ databases">
        <title>Complete sequence of Mesorhizobium australicum WSM2073.</title>
        <authorList>
            <person name="Lucas S."/>
            <person name="Han J."/>
            <person name="Lapidus A."/>
            <person name="Cheng J.-F."/>
            <person name="Goodwin L."/>
            <person name="Pitluck S."/>
            <person name="Peters L."/>
            <person name="Gu W."/>
            <person name="Detter J.C."/>
            <person name="Han C."/>
            <person name="Tapia R."/>
            <person name="Land M."/>
            <person name="Hauser L."/>
            <person name="Kyrpides N."/>
            <person name="Ivanova N."/>
            <person name="Pagani I."/>
            <person name="Reeve W.G."/>
            <person name="Howieson J.G."/>
            <person name="Tiwari R.P."/>
            <person name="O'Hara G.W."/>
            <person name="Atkins C.A."/>
            <person name="Ronson C.W."/>
            <person name="Nandasena K.G."/>
            <person name="Woyke T."/>
        </authorList>
    </citation>
    <scope>NUCLEOTIDE SEQUENCE [LARGE SCALE GENOMIC DNA]</scope>
    <source>
        <strain evidence="2">LMG 24608 / HAMBI 3006 / WSM2073</strain>
    </source>
</reference>
<evidence type="ECO:0000313" key="1">
    <source>
        <dbReference type="EMBL" id="AGB47106.1"/>
    </source>
</evidence>
<dbReference type="EMBL" id="CP003358">
    <property type="protein sequence ID" value="AGB47106.1"/>
    <property type="molecule type" value="Genomic_DNA"/>
</dbReference>
<keyword evidence="2" id="KW-1185">Reference proteome</keyword>
<dbReference type="KEGG" id="mam:Mesau_04783"/>
<dbReference type="AlphaFoldDB" id="L0KPR5"/>
<dbReference type="HOGENOM" id="CLU_170273_0_0_5"/>
<dbReference type="Proteomes" id="UP000010998">
    <property type="component" value="Chromosome"/>
</dbReference>
<gene>
    <name evidence="1" type="ordered locus">Mesau_04783</name>
</gene>
<name>L0KPR5_MESAW</name>
<sequence length="140" mass="14808">MGNNSVMGASRLSKKALSIVVVAMTSLVAGCQGMDTTRTGSVLIAPVAHPLRSKPSVRPVQAGYIVRSLRIEPEVLMTRTIRTTERTYAFAPPPPVAIRTTGPVKVAFSPVDEGALLGGSPYICSPSGFGQRASCHPRYL</sequence>
<accession>L0KPR5</accession>